<accession>A0A9W3A206</accession>
<dbReference type="Proteomes" id="UP001165740">
    <property type="component" value="Chromosome 4"/>
</dbReference>
<dbReference type="AlphaFoldDB" id="A0A9W3A206"/>
<dbReference type="RefSeq" id="XP_055881220.1">
    <property type="nucleotide sequence ID" value="XM_056025245.1"/>
</dbReference>
<organism evidence="1 2">
    <name type="scientific">Biomphalaria glabrata</name>
    <name type="common">Bloodfluke planorb</name>
    <name type="synonym">Freshwater snail</name>
    <dbReference type="NCBI Taxonomy" id="6526"/>
    <lineage>
        <taxon>Eukaryota</taxon>
        <taxon>Metazoa</taxon>
        <taxon>Spiralia</taxon>
        <taxon>Lophotrochozoa</taxon>
        <taxon>Mollusca</taxon>
        <taxon>Gastropoda</taxon>
        <taxon>Heterobranchia</taxon>
        <taxon>Euthyneura</taxon>
        <taxon>Panpulmonata</taxon>
        <taxon>Hygrophila</taxon>
        <taxon>Lymnaeoidea</taxon>
        <taxon>Planorbidae</taxon>
        <taxon>Biomphalaria</taxon>
    </lineage>
</organism>
<sequence>MFVLLCPQEQCKSLLQMTRLRLILLSVFTTFMTFNLVSGASSDFKVTCGYNMSGGTPLSVITSRSMSALFCSLQCVNECSSATYSLTYQTCITFKEKFHNLTWTQAQDWCMMYKVEAISVTNWTLVFRAQSGINVSFYDLWETNGHHDDLSMSSDFPIGCYRLDNLGNCKRHFRSYVLDNWTNIDQIKISVYVNGSETAYMIFNGSASDRQSWFSRTFLVSSYWTFLANDTQVFWFSFQGETANGLSRRFLIFSYYWNCWTDSLYFMAIDSAYESCSPYWGPIPSYPMFFYSPVKQMVRPSAQPPEYRLADFLAVFINQKS</sequence>
<gene>
    <name evidence="2" type="primary">LOC106052109</name>
</gene>
<dbReference type="GeneID" id="106052109"/>
<proteinExistence type="predicted"/>
<name>A0A9W3A206_BIOGL</name>
<dbReference type="OrthoDB" id="6149273at2759"/>
<reference evidence="2" key="1">
    <citation type="submission" date="2025-08" db="UniProtKB">
        <authorList>
            <consortium name="RefSeq"/>
        </authorList>
    </citation>
    <scope>IDENTIFICATION</scope>
</reference>
<evidence type="ECO:0000313" key="2">
    <source>
        <dbReference type="RefSeq" id="XP_055881220.1"/>
    </source>
</evidence>
<keyword evidence="1" id="KW-1185">Reference proteome</keyword>
<evidence type="ECO:0000313" key="1">
    <source>
        <dbReference type="Proteomes" id="UP001165740"/>
    </source>
</evidence>
<protein>
    <submittedName>
        <fullName evidence="2">Uncharacterized protein LOC106052109</fullName>
    </submittedName>
</protein>